<feature type="compositionally biased region" description="Basic and acidic residues" evidence="1">
    <location>
        <begin position="242"/>
        <end position="256"/>
    </location>
</feature>
<evidence type="ECO:0000256" key="1">
    <source>
        <dbReference type="SAM" id="MobiDB-lite"/>
    </source>
</evidence>
<dbReference type="EMBL" id="LBMM01004065">
    <property type="protein sequence ID" value="KMQ92842.1"/>
    <property type="molecule type" value="Genomic_DNA"/>
</dbReference>
<feature type="compositionally biased region" description="Polar residues" evidence="1">
    <location>
        <begin position="380"/>
        <end position="417"/>
    </location>
</feature>
<evidence type="ECO:0000313" key="3">
    <source>
        <dbReference type="Proteomes" id="UP000036403"/>
    </source>
</evidence>
<feature type="compositionally biased region" description="Polar residues" evidence="1">
    <location>
        <begin position="1"/>
        <end position="12"/>
    </location>
</feature>
<dbReference type="Proteomes" id="UP000036403">
    <property type="component" value="Unassembled WGS sequence"/>
</dbReference>
<dbReference type="STRING" id="67767.A0A0J7KR34"/>
<gene>
    <name evidence="2" type="ORF">RF55_7120</name>
</gene>
<feature type="region of interest" description="Disordered" evidence="1">
    <location>
        <begin position="232"/>
        <end position="307"/>
    </location>
</feature>
<feature type="compositionally biased region" description="Polar residues" evidence="1">
    <location>
        <begin position="33"/>
        <end position="47"/>
    </location>
</feature>
<feature type="region of interest" description="Disordered" evidence="1">
    <location>
        <begin position="1"/>
        <end position="130"/>
    </location>
</feature>
<dbReference type="OrthoDB" id="418634at2759"/>
<feature type="compositionally biased region" description="Polar residues" evidence="1">
    <location>
        <begin position="288"/>
        <end position="307"/>
    </location>
</feature>
<comment type="caution">
    <text evidence="2">The sequence shown here is derived from an EMBL/GenBank/DDBJ whole genome shotgun (WGS) entry which is preliminary data.</text>
</comment>
<dbReference type="PaxDb" id="67767-A0A0J7KR34"/>
<reference evidence="2 3" key="1">
    <citation type="submission" date="2015-04" db="EMBL/GenBank/DDBJ databases">
        <title>Lasius niger genome sequencing.</title>
        <authorList>
            <person name="Konorov E.A."/>
            <person name="Nikitin M.A."/>
            <person name="Kirill M.V."/>
            <person name="Chang P."/>
        </authorList>
    </citation>
    <scope>NUCLEOTIDE SEQUENCE [LARGE SCALE GENOMIC DNA]</scope>
    <source>
        <tissue evidence="2">Whole</tissue>
    </source>
</reference>
<protein>
    <submittedName>
        <fullName evidence="2">Tight junction protein zo-1</fullName>
    </submittedName>
</protein>
<sequence>MTSRLSYASSPESDLELSPAPAIPGTLGPPSRLKSSSDPSIATQDDTTAPPPYSTNYQQSFEQQKRRSQGGMGDSKYGFSLSGQMSNQSGSPEYLGGSFEPRSPHHSPPDLPPRVDRNVKPINQTPRGTIGRSAQERLGVNKIDSVLDMGNYINATPHKANATSSLERAQPKAGSYDSMSSYDSYNNTNGNANYGAVNLNTSTGRLGPNVPDDLKSSNMSVRAHDQYRFTRSQIQPVSTHDAPTRTDYAKYSRSTDCKSIPMPQNKPGGTYKPIPPPKPKNYRPPQASLGQTTENNGNDGNNSYQHSKSYSIATSTSHVHNGVESNVQRNSGQYYYNIPPPGRYNESNLVNSHHNLSHLATPTHSHSLSHSHAHSHSSPPVTTAHSHSNSAGQISLGLTHNRNSTNHNGYMHGNNNPHGAAGSVYPSANPGHNREPSGLDLAGSREQRGSAFELYRKPVHHYNMRTRKD</sequence>
<organism evidence="2 3">
    <name type="scientific">Lasius niger</name>
    <name type="common">Black garden ant</name>
    <dbReference type="NCBI Taxonomy" id="67767"/>
    <lineage>
        <taxon>Eukaryota</taxon>
        <taxon>Metazoa</taxon>
        <taxon>Ecdysozoa</taxon>
        <taxon>Arthropoda</taxon>
        <taxon>Hexapoda</taxon>
        <taxon>Insecta</taxon>
        <taxon>Pterygota</taxon>
        <taxon>Neoptera</taxon>
        <taxon>Endopterygota</taxon>
        <taxon>Hymenoptera</taxon>
        <taxon>Apocrita</taxon>
        <taxon>Aculeata</taxon>
        <taxon>Formicoidea</taxon>
        <taxon>Formicidae</taxon>
        <taxon>Formicinae</taxon>
        <taxon>Lasius</taxon>
        <taxon>Lasius</taxon>
    </lineage>
</organism>
<feature type="compositionally biased region" description="Polar residues" evidence="1">
    <location>
        <begin position="81"/>
        <end position="91"/>
    </location>
</feature>
<evidence type="ECO:0000313" key="2">
    <source>
        <dbReference type="EMBL" id="KMQ92842.1"/>
    </source>
</evidence>
<feature type="compositionally biased region" description="Basic and acidic residues" evidence="1">
    <location>
        <begin position="432"/>
        <end position="442"/>
    </location>
</feature>
<name>A0A0J7KR34_LASNI</name>
<feature type="region of interest" description="Disordered" evidence="1">
    <location>
        <begin position="358"/>
        <end position="442"/>
    </location>
</feature>
<proteinExistence type="predicted"/>
<accession>A0A0J7KR34</accession>
<dbReference type="AlphaFoldDB" id="A0A0J7KR34"/>
<keyword evidence="3" id="KW-1185">Reference proteome</keyword>